<dbReference type="AlphaFoldDB" id="A0A1M6C1J8"/>
<dbReference type="CDD" id="cd08071">
    <property type="entry name" value="MPN_DUF2466"/>
    <property type="match status" value="1"/>
</dbReference>
<dbReference type="InterPro" id="IPR001405">
    <property type="entry name" value="UPF0758"/>
</dbReference>
<keyword evidence="3" id="KW-0378">Hydrolase</keyword>
<dbReference type="PROSITE" id="PS50249">
    <property type="entry name" value="MPN"/>
    <property type="match status" value="1"/>
</dbReference>
<dbReference type="OrthoDB" id="9804482at2"/>
<dbReference type="InterPro" id="IPR010994">
    <property type="entry name" value="RuvA_2-like"/>
</dbReference>
<organism evidence="8 9">
    <name type="scientific">Cruoricaptor ignavus</name>
    <dbReference type="NCBI Taxonomy" id="1118202"/>
    <lineage>
        <taxon>Bacteria</taxon>
        <taxon>Pseudomonadati</taxon>
        <taxon>Bacteroidota</taxon>
        <taxon>Flavobacteriia</taxon>
        <taxon>Flavobacteriales</taxon>
        <taxon>Weeksellaceae</taxon>
        <taxon>Cruoricaptor</taxon>
    </lineage>
</organism>
<dbReference type="InterPro" id="IPR046778">
    <property type="entry name" value="UPF0758_N"/>
</dbReference>
<evidence type="ECO:0000256" key="2">
    <source>
        <dbReference type="ARBA" id="ARBA00022723"/>
    </source>
</evidence>
<gene>
    <name evidence="8" type="ORF">SAMN05443429_102192</name>
</gene>
<keyword evidence="5" id="KW-0482">Metalloprotease</keyword>
<reference evidence="8 9" key="1">
    <citation type="submission" date="2016-11" db="EMBL/GenBank/DDBJ databases">
        <authorList>
            <person name="Jaros S."/>
            <person name="Januszkiewicz K."/>
            <person name="Wedrychowicz H."/>
        </authorList>
    </citation>
    <scope>NUCLEOTIDE SEQUENCE [LARGE SCALE GENOMIC DNA]</scope>
    <source>
        <strain evidence="8 9">DSM 25479</strain>
    </source>
</reference>
<evidence type="ECO:0000259" key="7">
    <source>
        <dbReference type="PROSITE" id="PS50249"/>
    </source>
</evidence>
<name>A0A1M6C1J8_9FLAO</name>
<dbReference type="SUPFAM" id="SSF47781">
    <property type="entry name" value="RuvA domain 2-like"/>
    <property type="match status" value="1"/>
</dbReference>
<dbReference type="GO" id="GO:0006508">
    <property type="term" value="P:proteolysis"/>
    <property type="evidence" value="ECO:0007669"/>
    <property type="project" value="UniProtKB-KW"/>
</dbReference>
<evidence type="ECO:0000313" key="8">
    <source>
        <dbReference type="EMBL" id="SHI54813.1"/>
    </source>
</evidence>
<dbReference type="GO" id="GO:0046872">
    <property type="term" value="F:metal ion binding"/>
    <property type="evidence" value="ECO:0007669"/>
    <property type="project" value="UniProtKB-KW"/>
</dbReference>
<dbReference type="EMBL" id="FQYI01000002">
    <property type="protein sequence ID" value="SHI54813.1"/>
    <property type="molecule type" value="Genomic_DNA"/>
</dbReference>
<keyword evidence="9" id="KW-1185">Reference proteome</keyword>
<evidence type="ECO:0000256" key="4">
    <source>
        <dbReference type="ARBA" id="ARBA00022833"/>
    </source>
</evidence>
<evidence type="ECO:0000256" key="3">
    <source>
        <dbReference type="ARBA" id="ARBA00022801"/>
    </source>
</evidence>
<keyword evidence="2" id="KW-0479">Metal-binding</keyword>
<feature type="domain" description="MPN" evidence="7">
    <location>
        <begin position="103"/>
        <end position="225"/>
    </location>
</feature>
<dbReference type="Pfam" id="PF04002">
    <property type="entry name" value="RadC"/>
    <property type="match status" value="1"/>
</dbReference>
<evidence type="ECO:0000256" key="5">
    <source>
        <dbReference type="ARBA" id="ARBA00023049"/>
    </source>
</evidence>
<evidence type="ECO:0000313" key="9">
    <source>
        <dbReference type="Proteomes" id="UP000184335"/>
    </source>
</evidence>
<dbReference type="PANTHER" id="PTHR30471:SF3">
    <property type="entry name" value="UPF0758 PROTEIN YEES-RELATED"/>
    <property type="match status" value="1"/>
</dbReference>
<protein>
    <submittedName>
        <fullName evidence="8">DNA repair protein RadC</fullName>
    </submittedName>
</protein>
<comment type="similarity">
    <text evidence="6">Belongs to the UPF0758 family.</text>
</comment>
<dbReference type="RefSeq" id="WP_073178338.1">
    <property type="nucleotide sequence ID" value="NZ_FQYI01000002.1"/>
</dbReference>
<dbReference type="STRING" id="1118202.SAMN05443429_102192"/>
<dbReference type="InterPro" id="IPR025657">
    <property type="entry name" value="RadC_JAB"/>
</dbReference>
<keyword evidence="1" id="KW-0645">Protease</keyword>
<dbReference type="SUPFAM" id="SSF102712">
    <property type="entry name" value="JAB1/MPN domain"/>
    <property type="match status" value="1"/>
</dbReference>
<dbReference type="InterPro" id="IPR037518">
    <property type="entry name" value="MPN"/>
</dbReference>
<dbReference type="NCBIfam" id="TIGR00608">
    <property type="entry name" value="radc"/>
    <property type="match status" value="1"/>
</dbReference>
<dbReference type="Gene3D" id="3.40.140.10">
    <property type="entry name" value="Cytidine Deaminase, domain 2"/>
    <property type="match status" value="1"/>
</dbReference>
<dbReference type="GO" id="GO:0008237">
    <property type="term" value="F:metallopeptidase activity"/>
    <property type="evidence" value="ECO:0007669"/>
    <property type="project" value="UniProtKB-KW"/>
</dbReference>
<dbReference type="Proteomes" id="UP000184335">
    <property type="component" value="Unassembled WGS sequence"/>
</dbReference>
<sequence length="225" mass="25110">MLIKQLAEDDRPREKFLMKGRAALSDAELLAIILKIGHREASAVELARRILKTVDGSWHELSKMSVKDLTKFKGIGEVKAIEILTALEIGRRRASQEIPDKPVITGSRMAYEIFKPHLADLQREEFWAVFLNQRNRVLHIECLTRGGIVASVVDVRVLFRMALEHYATGIIVAHNHPTGVLAPSTQDVEITRQIKAAGSTLQIQLLDHLIIGQGGFYSFAEEGAL</sequence>
<evidence type="ECO:0000256" key="1">
    <source>
        <dbReference type="ARBA" id="ARBA00022670"/>
    </source>
</evidence>
<evidence type="ECO:0000256" key="6">
    <source>
        <dbReference type="RuleBase" id="RU003797"/>
    </source>
</evidence>
<dbReference type="Pfam" id="PF20582">
    <property type="entry name" value="UPF0758_N"/>
    <property type="match status" value="1"/>
</dbReference>
<proteinExistence type="inferred from homology"/>
<keyword evidence="4" id="KW-0862">Zinc</keyword>
<accession>A0A1M6C1J8</accession>
<dbReference type="NCBIfam" id="NF000642">
    <property type="entry name" value="PRK00024.1"/>
    <property type="match status" value="1"/>
</dbReference>
<dbReference type="PANTHER" id="PTHR30471">
    <property type="entry name" value="DNA REPAIR PROTEIN RADC"/>
    <property type="match status" value="1"/>
</dbReference>